<name>X1BRV7_9ZZZZ</name>
<evidence type="ECO:0000313" key="1">
    <source>
        <dbReference type="EMBL" id="GAG86918.1"/>
    </source>
</evidence>
<dbReference type="AlphaFoldDB" id="X1BRV7"/>
<dbReference type="EMBL" id="BART01012914">
    <property type="protein sequence ID" value="GAG86918.1"/>
    <property type="molecule type" value="Genomic_DNA"/>
</dbReference>
<accession>X1BRV7</accession>
<comment type="caution">
    <text evidence="1">The sequence shown here is derived from an EMBL/GenBank/DDBJ whole genome shotgun (WGS) entry which is preliminary data.</text>
</comment>
<feature type="non-terminal residue" evidence="1">
    <location>
        <position position="257"/>
    </location>
</feature>
<proteinExistence type="predicted"/>
<feature type="non-terminal residue" evidence="1">
    <location>
        <position position="1"/>
    </location>
</feature>
<gene>
    <name evidence="1" type="ORF">S01H4_26690</name>
</gene>
<sequence>NIFDIVEPSVSIPYKDTFILDTMLNTKSINECLITKKSDEKLKLEAYLRARKLSPDFTLLEFKHNFMCTWELAIFILNDYGIKITIKDLQELLQQTYSSYNRSAKLPKYTIGNRMEPFLCNIPYMGSLVLSDLFVFHAPTCLFVKENGKCRLQIPRKNLISKTANNEEIYFGRLADELIRYSRIRIFILNPRQFLSFQQMPYNLKEDEIILLEDILYGDYFEDIIPQYINPFIASKNIFDIVEPSVSIPYKDTFILD</sequence>
<organism evidence="1">
    <name type="scientific">marine sediment metagenome</name>
    <dbReference type="NCBI Taxonomy" id="412755"/>
    <lineage>
        <taxon>unclassified sequences</taxon>
        <taxon>metagenomes</taxon>
        <taxon>ecological metagenomes</taxon>
    </lineage>
</organism>
<protein>
    <submittedName>
        <fullName evidence="1">Uncharacterized protein</fullName>
    </submittedName>
</protein>
<reference evidence="1" key="1">
    <citation type="journal article" date="2014" name="Front. Microbiol.">
        <title>High frequency of phylogenetically diverse reductive dehalogenase-homologous genes in deep subseafloor sedimentary metagenomes.</title>
        <authorList>
            <person name="Kawai M."/>
            <person name="Futagami T."/>
            <person name="Toyoda A."/>
            <person name="Takaki Y."/>
            <person name="Nishi S."/>
            <person name="Hori S."/>
            <person name="Arai W."/>
            <person name="Tsubouchi T."/>
            <person name="Morono Y."/>
            <person name="Uchiyama I."/>
            <person name="Ito T."/>
            <person name="Fujiyama A."/>
            <person name="Inagaki F."/>
            <person name="Takami H."/>
        </authorList>
    </citation>
    <scope>NUCLEOTIDE SEQUENCE</scope>
    <source>
        <strain evidence="1">Expedition CK06-06</strain>
    </source>
</reference>